<dbReference type="Proteomes" id="UP001431532">
    <property type="component" value="Unassembled WGS sequence"/>
</dbReference>
<reference evidence="5" key="1">
    <citation type="submission" date="2023-05" db="EMBL/GenBank/DDBJ databases">
        <title>Mariniplasma microaerophilum sp. nov., a novel anaerobic mollicute isolated from terrestrial mud volcano, Taman Peninsula, Russia.</title>
        <authorList>
            <person name="Khomyakova M.A."/>
            <person name="Merkel A.Y."/>
            <person name="Slobodkin A.I."/>
        </authorList>
    </citation>
    <scope>NUCLEOTIDE SEQUENCE</scope>
    <source>
        <strain evidence="5">M4Ah</strain>
    </source>
</reference>
<dbReference type="EMBL" id="JASCXW010000014">
    <property type="protein sequence ID" value="MDI6452969.1"/>
    <property type="molecule type" value="Genomic_DNA"/>
</dbReference>
<proteinExistence type="predicted"/>
<feature type="domain" description="PBP" evidence="4">
    <location>
        <begin position="188"/>
        <end position="306"/>
    </location>
</feature>
<feature type="chain" id="PRO_5044014992" evidence="3">
    <location>
        <begin position="25"/>
        <end position="310"/>
    </location>
</feature>
<keyword evidence="6" id="KW-1185">Reference proteome</keyword>
<dbReference type="PANTHER" id="PTHR30570">
    <property type="entry name" value="PERIPLASMIC PHOSPHATE BINDING COMPONENT OF PHOSPHATE ABC TRANSPORTER"/>
    <property type="match status" value="1"/>
</dbReference>
<dbReference type="PROSITE" id="PS51257">
    <property type="entry name" value="PROKAR_LIPOPROTEIN"/>
    <property type="match status" value="1"/>
</dbReference>
<dbReference type="InterPro" id="IPR024370">
    <property type="entry name" value="PBP_domain"/>
</dbReference>
<dbReference type="PANTHER" id="PTHR30570:SF1">
    <property type="entry name" value="PHOSPHATE-BINDING PROTEIN PSTS"/>
    <property type="match status" value="1"/>
</dbReference>
<dbReference type="Pfam" id="PF12849">
    <property type="entry name" value="PBP_like_2"/>
    <property type="match status" value="1"/>
</dbReference>
<protein>
    <submittedName>
        <fullName evidence="5">Substrate-binding domain-containing protein</fullName>
    </submittedName>
</protein>
<feature type="signal peptide" evidence="3">
    <location>
        <begin position="1"/>
        <end position="24"/>
    </location>
</feature>
<evidence type="ECO:0000256" key="3">
    <source>
        <dbReference type="SAM" id="SignalP"/>
    </source>
</evidence>
<feature type="compositionally biased region" description="Basic and acidic residues" evidence="2">
    <location>
        <begin position="224"/>
        <end position="243"/>
    </location>
</feature>
<dbReference type="SUPFAM" id="SSF53850">
    <property type="entry name" value="Periplasmic binding protein-like II"/>
    <property type="match status" value="2"/>
</dbReference>
<gene>
    <name evidence="5" type="ORF">QJ521_05300</name>
</gene>
<keyword evidence="1 3" id="KW-0732">Signal</keyword>
<comment type="caution">
    <text evidence="5">The sequence shown here is derived from an EMBL/GenBank/DDBJ whole genome shotgun (WGS) entry which is preliminary data.</text>
</comment>
<evidence type="ECO:0000256" key="1">
    <source>
        <dbReference type="ARBA" id="ARBA00022729"/>
    </source>
</evidence>
<accession>A0AAW6U8I4</accession>
<dbReference type="AlphaFoldDB" id="A0AAW6U8I4"/>
<evidence type="ECO:0000259" key="4">
    <source>
        <dbReference type="Pfam" id="PF12849"/>
    </source>
</evidence>
<dbReference type="InterPro" id="IPR050811">
    <property type="entry name" value="Phosphate_ABC_transporter"/>
</dbReference>
<feature type="region of interest" description="Disordered" evidence="2">
    <location>
        <begin position="224"/>
        <end position="247"/>
    </location>
</feature>
<evidence type="ECO:0000313" key="5">
    <source>
        <dbReference type="EMBL" id="MDI6452969.1"/>
    </source>
</evidence>
<evidence type="ECO:0000313" key="6">
    <source>
        <dbReference type="Proteomes" id="UP001431532"/>
    </source>
</evidence>
<dbReference type="Gene3D" id="3.40.190.10">
    <property type="entry name" value="Periplasmic binding protein-like II"/>
    <property type="match status" value="2"/>
</dbReference>
<evidence type="ECO:0000256" key="2">
    <source>
        <dbReference type="SAM" id="MobiDB-lite"/>
    </source>
</evidence>
<name>A0AAW6U8I4_9MOLU</name>
<dbReference type="RefSeq" id="WP_282839396.1">
    <property type="nucleotide sequence ID" value="NZ_JASCXW010000014.1"/>
</dbReference>
<sequence>MKKIILIMVFAIVLLLTACTPSDAGFNLDSNITVYTRDTTSGTRDGFMNGIGFAEAAKSDSVLVTGFVIRDNTAQLNAMSIDEFGIGYISTSSLNNTVKGLYFNGVEPTEANVINNTYDLKRPFMWMIRAVGDFPSQDVEDLVHAFVAFLGTTDAADIINNSGAIALPSSITWDSIKNDFPITQQDNSSITVRFGGSDSIQKIAEAVTAAFTAKAGNFVAEHDHTGSGDGWKRTNGDTKDQTVGKDVGFSSRPFTTTELSNVIEEQYGQLAWDAIVAIVHLSNPINNVTADTLKKIYEGTYLTWSDVPNE</sequence>
<organism evidence="5 6">
    <name type="scientific">Peloplasma aerotolerans</name>
    <dbReference type="NCBI Taxonomy" id="3044389"/>
    <lineage>
        <taxon>Bacteria</taxon>
        <taxon>Bacillati</taxon>
        <taxon>Mycoplasmatota</taxon>
        <taxon>Mollicutes</taxon>
        <taxon>Acholeplasmatales</taxon>
        <taxon>Acholeplasmataceae</taxon>
        <taxon>Peloplasma</taxon>
    </lineage>
</organism>